<comment type="caution">
    <text evidence="9">The sequence shown here is derived from an EMBL/GenBank/DDBJ whole genome shotgun (WGS) entry which is preliminary data.</text>
</comment>
<dbReference type="Proteomes" id="UP000472755">
    <property type="component" value="Unassembled WGS sequence"/>
</dbReference>
<dbReference type="SUPFAM" id="SSF160964">
    <property type="entry name" value="MalF N-terminal region-like"/>
    <property type="match status" value="1"/>
</dbReference>
<feature type="transmembrane region" description="Helical" evidence="7">
    <location>
        <begin position="75"/>
        <end position="97"/>
    </location>
</feature>
<evidence type="ECO:0000313" key="11">
    <source>
        <dbReference type="EMBL" id="MST91659.1"/>
    </source>
</evidence>
<accession>A0A0W7TSX9</accession>
<evidence type="ECO:0000313" key="13">
    <source>
        <dbReference type="EMBL" id="MTS51771.1"/>
    </source>
</evidence>
<dbReference type="SUPFAM" id="SSF161098">
    <property type="entry name" value="MetI-like"/>
    <property type="match status" value="1"/>
</dbReference>
<feature type="transmembrane region" description="Helical" evidence="7">
    <location>
        <begin position="203"/>
        <end position="225"/>
    </location>
</feature>
<dbReference type="Pfam" id="PF00528">
    <property type="entry name" value="BPD_transp_1"/>
    <property type="match status" value="1"/>
</dbReference>
<keyword evidence="4 7" id="KW-0812">Transmembrane</keyword>
<reference evidence="17 18" key="3">
    <citation type="journal article" date="2019" name="Nat. Med.">
        <title>A library of human gut bacterial isolates paired with longitudinal multiomics data enables mechanistic microbiome research.</title>
        <authorList>
            <person name="Poyet M."/>
            <person name="Groussin M."/>
            <person name="Gibbons S.M."/>
            <person name="Avila-Pacheco J."/>
            <person name="Jiang X."/>
            <person name="Kearney S.M."/>
            <person name="Perrotta A.R."/>
            <person name="Berdy B."/>
            <person name="Zhao S."/>
            <person name="Lieberman T.D."/>
            <person name="Swanson P.K."/>
            <person name="Smith M."/>
            <person name="Roesemann S."/>
            <person name="Alexander J.E."/>
            <person name="Rich S.A."/>
            <person name="Livny J."/>
            <person name="Vlamakis H."/>
            <person name="Clish C."/>
            <person name="Bullock K."/>
            <person name="Deik A."/>
            <person name="Scott J."/>
            <person name="Pierce K.A."/>
            <person name="Xavier R.J."/>
            <person name="Alm E.J."/>
        </authorList>
    </citation>
    <scope>NUCLEOTIDE SEQUENCE [LARGE SCALE GENOMIC DNA]</scope>
    <source>
        <strain evidence="12 18">BIOML-A4</strain>
        <strain evidence="13 17">BIOML-A7</strain>
    </source>
</reference>
<evidence type="ECO:0000313" key="16">
    <source>
        <dbReference type="Proteomes" id="UP000431913"/>
    </source>
</evidence>
<dbReference type="CDD" id="cd06261">
    <property type="entry name" value="TM_PBP2"/>
    <property type="match status" value="1"/>
</dbReference>
<dbReference type="Proteomes" id="UP000032483">
    <property type="component" value="Unassembled WGS sequence"/>
</dbReference>
<dbReference type="PANTHER" id="PTHR30193:SF37">
    <property type="entry name" value="INNER MEMBRANE ABC TRANSPORTER PERMEASE PROTEIN YCJO"/>
    <property type="match status" value="1"/>
</dbReference>
<dbReference type="PATRIC" id="fig|1550024.3.peg.3303"/>
<feature type="transmembrane region" description="Helical" evidence="7">
    <location>
        <begin position="157"/>
        <end position="182"/>
    </location>
</feature>
<organism evidence="9 14">
    <name type="scientific">Ruthenibacterium lactatiformans</name>
    <dbReference type="NCBI Taxonomy" id="1550024"/>
    <lineage>
        <taxon>Bacteria</taxon>
        <taxon>Bacillati</taxon>
        <taxon>Bacillota</taxon>
        <taxon>Clostridia</taxon>
        <taxon>Eubacteriales</taxon>
        <taxon>Oscillospiraceae</taxon>
        <taxon>Ruthenibacterium</taxon>
    </lineage>
</organism>
<keyword evidence="3" id="KW-1003">Cell membrane</keyword>
<evidence type="ECO:0000256" key="2">
    <source>
        <dbReference type="ARBA" id="ARBA00022448"/>
    </source>
</evidence>
<dbReference type="EMBL" id="JXXK01000024">
    <property type="protein sequence ID" value="KJF39088.1"/>
    <property type="molecule type" value="Genomic_DNA"/>
</dbReference>
<evidence type="ECO:0000313" key="12">
    <source>
        <dbReference type="EMBL" id="MTS28194.1"/>
    </source>
</evidence>
<evidence type="ECO:0000256" key="4">
    <source>
        <dbReference type="ARBA" id="ARBA00022692"/>
    </source>
</evidence>
<reference evidence="9" key="1">
    <citation type="submission" date="2015-02" db="EMBL/GenBank/DDBJ databases">
        <title>A novel member of the family Ruminococcaceae isolated from human feces.</title>
        <authorList>
            <person name="Shkoporov A.N."/>
            <person name="Chaplin A.V."/>
            <person name="Motuzova O.V."/>
            <person name="Kafarskaia L.I."/>
            <person name="Khokhlova E.V."/>
            <person name="Efimov B.A."/>
        </authorList>
    </citation>
    <scope>NUCLEOTIDE SEQUENCE [LARGE SCALE GENOMIC DNA]</scope>
    <source>
        <strain evidence="9">585-1</strain>
    </source>
</reference>
<evidence type="ECO:0000313" key="18">
    <source>
        <dbReference type="Proteomes" id="UP000472755"/>
    </source>
</evidence>
<evidence type="ECO:0000256" key="7">
    <source>
        <dbReference type="RuleBase" id="RU363032"/>
    </source>
</evidence>
<dbReference type="Gene3D" id="1.10.3720.10">
    <property type="entry name" value="MetI-like"/>
    <property type="match status" value="1"/>
</dbReference>
<evidence type="ECO:0000313" key="10">
    <source>
        <dbReference type="EMBL" id="KUE76940.1"/>
    </source>
</evidence>
<dbReference type="InterPro" id="IPR035906">
    <property type="entry name" value="MetI-like_sf"/>
</dbReference>
<protein>
    <submittedName>
        <fullName evidence="9 12">ABC transporter permease</fullName>
    </submittedName>
    <submittedName>
        <fullName evidence="11">Sugar ABC transporter permease</fullName>
    </submittedName>
</protein>
<accession>A0A0D8IZW6</accession>
<dbReference type="GO" id="GO:0055085">
    <property type="term" value="P:transmembrane transport"/>
    <property type="evidence" value="ECO:0007669"/>
    <property type="project" value="InterPro"/>
</dbReference>
<feature type="domain" description="ABC transmembrane type-1" evidence="8">
    <location>
        <begin position="71"/>
        <end position="284"/>
    </location>
</feature>
<dbReference type="EMBL" id="LMUA01000006">
    <property type="protein sequence ID" value="KUE76940.1"/>
    <property type="molecule type" value="Genomic_DNA"/>
</dbReference>
<keyword evidence="2 7" id="KW-0813">Transport</keyword>
<keyword evidence="14" id="KW-1185">Reference proteome</keyword>
<comment type="similarity">
    <text evidence="7">Belongs to the binding-protein-dependent transport system permease family.</text>
</comment>
<dbReference type="AlphaFoldDB" id="A0A0D8IZW6"/>
<gene>
    <name evidence="10" type="ORF">ASJ35_06590</name>
    <name evidence="11" type="ORF">FYJ76_06840</name>
    <name evidence="13" type="ORF">GMD52_09490</name>
    <name evidence="12" type="ORF">GMD59_12985</name>
    <name evidence="9" type="ORF">TQ39_14500</name>
</gene>
<comment type="subcellular location">
    <subcellularLocation>
        <location evidence="1 7">Cell membrane</location>
        <topology evidence="1 7">Multi-pass membrane protein</topology>
    </subcellularLocation>
</comment>
<dbReference type="Proteomes" id="UP000431913">
    <property type="component" value="Unassembled WGS sequence"/>
</dbReference>
<dbReference type="PANTHER" id="PTHR30193">
    <property type="entry name" value="ABC TRANSPORTER PERMEASE PROTEIN"/>
    <property type="match status" value="1"/>
</dbReference>
<dbReference type="EMBL" id="WMZU01000022">
    <property type="protein sequence ID" value="MTS28194.1"/>
    <property type="molecule type" value="Genomic_DNA"/>
</dbReference>
<evidence type="ECO:0000256" key="1">
    <source>
        <dbReference type="ARBA" id="ARBA00004651"/>
    </source>
</evidence>
<dbReference type="InterPro" id="IPR051393">
    <property type="entry name" value="ABC_transporter_permease"/>
</dbReference>
<evidence type="ECO:0000313" key="14">
    <source>
        <dbReference type="Proteomes" id="UP000032483"/>
    </source>
</evidence>
<dbReference type="GO" id="GO:0005886">
    <property type="term" value="C:plasma membrane"/>
    <property type="evidence" value="ECO:0007669"/>
    <property type="project" value="UniProtKB-SubCell"/>
</dbReference>
<dbReference type="PROSITE" id="PS50928">
    <property type="entry name" value="ABC_TM1"/>
    <property type="match status" value="1"/>
</dbReference>
<sequence length="293" mass="32441">MLKKKSSLRHTGAFWAFVAPCCILFGIFFLLPLVLSIAFSFTNYDGWKVMDFVGIKNYITLFKDSKFYASMGRTLVYTICCLPFRVIIPLLIAVLVTSPRVRLKSLSRTMIYIPVLMSALVVGITINWMFSQEYGLINFIIQSFGGTPLEWSLNSGLATFVIGFASVWASIGFNMIIYVGGINNISPDLYEAASIDGANSFQSFLRITVPMLSPTTFLVVLLSTVNLLKEYALVQGITQGGPGLSTTYIIQYIFDKGFNQMEYGYASAISTVVMIVFALIAYAQFKVNNGGET</sequence>
<reference evidence="11 16" key="4">
    <citation type="submission" date="2019-08" db="EMBL/GenBank/DDBJ databases">
        <title>In-depth cultivation of the pig gut microbiome towards novel bacterial diversity and tailored functional studies.</title>
        <authorList>
            <person name="Wylensek D."/>
            <person name="Hitch T.C.A."/>
            <person name="Clavel T."/>
        </authorList>
    </citation>
    <scope>NUCLEOTIDE SEQUENCE [LARGE SCALE GENOMIC DNA]</scope>
    <source>
        <strain evidence="11 16">WCA3-601-WT-6J</strain>
    </source>
</reference>
<name>A0A0D8IZW6_9FIRM</name>
<evidence type="ECO:0000313" key="9">
    <source>
        <dbReference type="EMBL" id="KJF39088.1"/>
    </source>
</evidence>
<evidence type="ECO:0000259" key="8">
    <source>
        <dbReference type="PROSITE" id="PS50928"/>
    </source>
</evidence>
<dbReference type="RefSeq" id="WP_009322415.1">
    <property type="nucleotide sequence ID" value="NZ_CAOJUJ010000020.1"/>
</dbReference>
<dbReference type="EMBL" id="VUNJ01000006">
    <property type="protein sequence ID" value="MST91659.1"/>
    <property type="molecule type" value="Genomic_DNA"/>
</dbReference>
<evidence type="ECO:0000256" key="3">
    <source>
        <dbReference type="ARBA" id="ARBA00022475"/>
    </source>
</evidence>
<keyword evidence="5 7" id="KW-1133">Transmembrane helix</keyword>
<evidence type="ECO:0000313" key="15">
    <source>
        <dbReference type="Proteomes" id="UP000053433"/>
    </source>
</evidence>
<feature type="transmembrane region" description="Helical" evidence="7">
    <location>
        <begin position="12"/>
        <end position="41"/>
    </location>
</feature>
<evidence type="ECO:0000256" key="5">
    <source>
        <dbReference type="ARBA" id="ARBA00022989"/>
    </source>
</evidence>
<keyword evidence="6 7" id="KW-0472">Membrane</keyword>
<dbReference type="Proteomes" id="UP000053433">
    <property type="component" value="Unassembled WGS sequence"/>
</dbReference>
<dbReference type="Proteomes" id="UP000449193">
    <property type="component" value="Unassembled WGS sequence"/>
</dbReference>
<dbReference type="EMBL" id="WMZR01000011">
    <property type="protein sequence ID" value="MTS51771.1"/>
    <property type="molecule type" value="Genomic_DNA"/>
</dbReference>
<reference evidence="10 15" key="2">
    <citation type="submission" date="2015-10" db="EMBL/GenBank/DDBJ databases">
        <title>A novel member of the family Ruminococcaceae isolated from human faeces.</title>
        <authorList>
            <person name="Shkoporov A.N."/>
            <person name="Chaplin A.V."/>
            <person name="Motuzova O.V."/>
            <person name="Kafarskaia L.I."/>
            <person name="Efimov B.A."/>
        </authorList>
    </citation>
    <scope>NUCLEOTIDE SEQUENCE [LARGE SCALE GENOMIC DNA]</scope>
    <source>
        <strain evidence="10 15">668</strain>
    </source>
</reference>
<dbReference type="InterPro" id="IPR000515">
    <property type="entry name" value="MetI-like"/>
</dbReference>
<evidence type="ECO:0000256" key="6">
    <source>
        <dbReference type="ARBA" id="ARBA00023136"/>
    </source>
</evidence>
<proteinExistence type="inferred from homology"/>
<feature type="transmembrane region" description="Helical" evidence="7">
    <location>
        <begin position="263"/>
        <end position="283"/>
    </location>
</feature>
<evidence type="ECO:0000313" key="17">
    <source>
        <dbReference type="Proteomes" id="UP000449193"/>
    </source>
</evidence>
<dbReference type="GeneID" id="42857778"/>
<feature type="transmembrane region" description="Helical" evidence="7">
    <location>
        <begin position="109"/>
        <end position="130"/>
    </location>
</feature>